<evidence type="ECO:0000256" key="1">
    <source>
        <dbReference type="SAM" id="SignalP"/>
    </source>
</evidence>
<dbReference type="AlphaFoldDB" id="A0AA92V6C8"/>
<feature type="signal peptide" evidence="1">
    <location>
        <begin position="1"/>
        <end position="24"/>
    </location>
</feature>
<gene>
    <name evidence="2" type="ORF">DW064_11480</name>
</gene>
<dbReference type="InterPro" id="IPR032675">
    <property type="entry name" value="LRR_dom_sf"/>
</dbReference>
<protein>
    <submittedName>
        <fullName evidence="2">Leucine-rich repeat domain-containing protein</fullName>
    </submittedName>
</protein>
<dbReference type="Proteomes" id="UP000284562">
    <property type="component" value="Unassembled WGS sequence"/>
</dbReference>
<dbReference type="Pfam" id="PF13306">
    <property type="entry name" value="LRR_5"/>
    <property type="match status" value="2"/>
</dbReference>
<dbReference type="PANTHER" id="PTHR45661">
    <property type="entry name" value="SURFACE ANTIGEN"/>
    <property type="match status" value="1"/>
</dbReference>
<accession>A0AA92V6C8</accession>
<comment type="caution">
    <text evidence="2">The sequence shown here is derived from an EMBL/GenBank/DDBJ whole genome shotgun (WGS) entry which is preliminary data.</text>
</comment>
<evidence type="ECO:0000313" key="3">
    <source>
        <dbReference type="Proteomes" id="UP000284562"/>
    </source>
</evidence>
<dbReference type="InterPro" id="IPR026906">
    <property type="entry name" value="LRR_5"/>
</dbReference>
<dbReference type="PANTHER" id="PTHR45661:SF3">
    <property type="entry name" value="IG-LIKE DOMAIN-CONTAINING PROTEIN"/>
    <property type="match status" value="1"/>
</dbReference>
<feature type="chain" id="PRO_5041645973" evidence="1">
    <location>
        <begin position="25"/>
        <end position="643"/>
    </location>
</feature>
<dbReference type="Gene3D" id="3.80.10.10">
    <property type="entry name" value="Ribonuclease Inhibitor"/>
    <property type="match status" value="3"/>
</dbReference>
<dbReference type="InterPro" id="IPR053139">
    <property type="entry name" value="Surface_bspA-like"/>
</dbReference>
<sequence length="643" mass="70817">MKQFNFSRLFLVLWMLLCNVFVFADDLITEQVVVNVEEPGTLPDKISDADKDRITDLKIIGELNGTDVRFVREMAGADFYNKKTAGNLCRLDMTEATFGEGGEAYCRSEYGSSVSLGSWPSSLQCDYFLSHCGKIEYVKLGDGITKIGNHAFEKCSNLTDVELSSKVEAIGSEAFYYCSSLQKIVIPKSVKTIEFRTFMGCENLKKVELPDELNEISSQAFNYCSKLDYIKFPTKLASISEDAFKNCNALSNIDIPSLESWMNISQDTHWCTAVHLLLNGEEITNLVIPNSVKVIKDNAFYNCGYIKTITFPKTVEIINNWAFYGCASLISVEFNDEINELGWGAFYNCTSLENVKFPARLKTIGSFAFDNCSSLKKAVLPNEIEKLDQGAFANCSSLYYVSIPESVNAIGRGVFSGCENLKALSCFWAKPIAISLAVFEEFDFNNCTLYVPNGSYDAYRTADVWKDFGAIKTIDSEGPQEPKDPEPCSAPTIAYTSGNLSFESSTPGAEYHYTINDADVATDKYNTDGKVLLNGKLDISVYATADGYKASDKATATLYWLNAEGGDDTNNINLVKTRGVMVTTDSDITISGLNDGEVVTFYSVNGVNLGSAKAVQGVLHFAKPNESIVIAKIKGNDLKIAIK</sequence>
<organism evidence="2 3">
    <name type="scientific">Segatella copri</name>
    <dbReference type="NCBI Taxonomy" id="165179"/>
    <lineage>
        <taxon>Bacteria</taxon>
        <taxon>Pseudomonadati</taxon>
        <taxon>Bacteroidota</taxon>
        <taxon>Bacteroidia</taxon>
        <taxon>Bacteroidales</taxon>
        <taxon>Prevotellaceae</taxon>
        <taxon>Segatella</taxon>
    </lineage>
</organism>
<evidence type="ECO:0000313" key="2">
    <source>
        <dbReference type="EMBL" id="RHK47523.1"/>
    </source>
</evidence>
<proteinExistence type="predicted"/>
<name>A0AA92V6C8_9BACT</name>
<dbReference type="SUPFAM" id="SSF52058">
    <property type="entry name" value="L domain-like"/>
    <property type="match status" value="2"/>
</dbReference>
<dbReference type="EMBL" id="QRNN01000051">
    <property type="protein sequence ID" value="RHK47523.1"/>
    <property type="molecule type" value="Genomic_DNA"/>
</dbReference>
<reference evidence="2 3" key="1">
    <citation type="submission" date="2018-08" db="EMBL/GenBank/DDBJ databases">
        <title>A genome reference for cultivated species of the human gut microbiota.</title>
        <authorList>
            <person name="Zou Y."/>
            <person name="Xue W."/>
            <person name="Luo G."/>
        </authorList>
    </citation>
    <scope>NUCLEOTIDE SEQUENCE [LARGE SCALE GENOMIC DNA]</scope>
    <source>
        <strain evidence="2 3">AF43-2</strain>
    </source>
</reference>
<keyword evidence="1" id="KW-0732">Signal</keyword>